<gene>
    <name evidence="1" type="ORF">MYCIT1_LOCUS36341</name>
</gene>
<dbReference type="EMBL" id="CAVNYO010000471">
    <property type="protein sequence ID" value="CAK5283647.1"/>
    <property type="molecule type" value="Genomic_DNA"/>
</dbReference>
<keyword evidence="2" id="KW-1185">Reference proteome</keyword>
<sequence>ERACGVAWFNPTYTGVLSKAAMNHSAPAQSECTSIRRSVLSLAVRAPLKRE</sequence>
<protein>
    <submittedName>
        <fullName evidence="1">Uncharacterized protein</fullName>
    </submittedName>
</protein>
<dbReference type="Proteomes" id="UP001295794">
    <property type="component" value="Unassembled WGS sequence"/>
</dbReference>
<reference evidence="1" key="1">
    <citation type="submission" date="2023-11" db="EMBL/GenBank/DDBJ databases">
        <authorList>
            <person name="De Vega J J."/>
            <person name="De Vega J J."/>
        </authorList>
    </citation>
    <scope>NUCLEOTIDE SEQUENCE</scope>
</reference>
<proteinExistence type="predicted"/>
<dbReference type="AlphaFoldDB" id="A0AAD2K7V9"/>
<evidence type="ECO:0000313" key="1">
    <source>
        <dbReference type="EMBL" id="CAK5283647.1"/>
    </source>
</evidence>
<evidence type="ECO:0000313" key="2">
    <source>
        <dbReference type="Proteomes" id="UP001295794"/>
    </source>
</evidence>
<comment type="caution">
    <text evidence="1">The sequence shown here is derived from an EMBL/GenBank/DDBJ whole genome shotgun (WGS) entry which is preliminary data.</text>
</comment>
<organism evidence="1 2">
    <name type="scientific">Mycena citricolor</name>
    <dbReference type="NCBI Taxonomy" id="2018698"/>
    <lineage>
        <taxon>Eukaryota</taxon>
        <taxon>Fungi</taxon>
        <taxon>Dikarya</taxon>
        <taxon>Basidiomycota</taxon>
        <taxon>Agaricomycotina</taxon>
        <taxon>Agaricomycetes</taxon>
        <taxon>Agaricomycetidae</taxon>
        <taxon>Agaricales</taxon>
        <taxon>Marasmiineae</taxon>
        <taxon>Mycenaceae</taxon>
        <taxon>Mycena</taxon>
    </lineage>
</organism>
<accession>A0AAD2K7V9</accession>
<name>A0AAD2K7V9_9AGAR</name>
<feature type="non-terminal residue" evidence="1">
    <location>
        <position position="51"/>
    </location>
</feature>